<sequence>MQRTANSAAQIAIGYANFNAICTTPFAAFDAGVSASSEA</sequence>
<name>A4CB34_9GAMM</name>
<gene>
    <name evidence="1" type="ORF">PTD2_22292</name>
</gene>
<reference evidence="1 2" key="1">
    <citation type="submission" date="2006-02" db="EMBL/GenBank/DDBJ databases">
        <authorList>
            <person name="Moran M.A."/>
            <person name="Kjelleberg S."/>
            <person name="Egan S."/>
            <person name="Saunders N."/>
            <person name="Thomas T."/>
            <person name="Ferriera S."/>
            <person name="Johnson J."/>
            <person name="Kravitz S."/>
            <person name="Halpern A."/>
            <person name="Remington K."/>
            <person name="Beeson K."/>
            <person name="Tran B."/>
            <person name="Rogers Y.-H."/>
            <person name="Friedman R."/>
            <person name="Venter J.C."/>
        </authorList>
    </citation>
    <scope>NUCLEOTIDE SEQUENCE [LARGE SCALE GENOMIC DNA]</scope>
    <source>
        <strain evidence="1 2">D2</strain>
    </source>
</reference>
<dbReference type="EMBL" id="AAOH01000004">
    <property type="protein sequence ID" value="EAR28592.1"/>
    <property type="molecule type" value="Genomic_DNA"/>
</dbReference>
<proteinExistence type="predicted"/>
<dbReference type="AlphaFoldDB" id="A4CB34"/>
<organism evidence="1 2">
    <name type="scientific">Pseudoalteromonas tunicata D2</name>
    <dbReference type="NCBI Taxonomy" id="87626"/>
    <lineage>
        <taxon>Bacteria</taxon>
        <taxon>Pseudomonadati</taxon>
        <taxon>Pseudomonadota</taxon>
        <taxon>Gammaproteobacteria</taxon>
        <taxon>Alteromonadales</taxon>
        <taxon>Pseudoalteromonadaceae</taxon>
        <taxon>Pseudoalteromonas</taxon>
    </lineage>
</organism>
<accession>A4CB34</accession>
<evidence type="ECO:0000313" key="1">
    <source>
        <dbReference type="EMBL" id="EAR28592.1"/>
    </source>
</evidence>
<keyword evidence="2" id="KW-1185">Reference proteome</keyword>
<dbReference type="STRING" id="87626.PTD2_22292"/>
<comment type="caution">
    <text evidence="1">The sequence shown here is derived from an EMBL/GenBank/DDBJ whole genome shotgun (WGS) entry which is preliminary data.</text>
</comment>
<dbReference type="Proteomes" id="UP000006201">
    <property type="component" value="Unassembled WGS sequence"/>
</dbReference>
<evidence type="ECO:0000313" key="2">
    <source>
        <dbReference type="Proteomes" id="UP000006201"/>
    </source>
</evidence>
<protein>
    <submittedName>
        <fullName evidence="1">Uncharacterized protein</fullName>
    </submittedName>
</protein>
<dbReference type="HOGENOM" id="CLU_3315690_0_0_6"/>